<dbReference type="CDD" id="cd06530">
    <property type="entry name" value="S26_SPase_I"/>
    <property type="match status" value="1"/>
</dbReference>
<keyword evidence="9" id="KW-1185">Reference proteome</keyword>
<evidence type="ECO:0000256" key="6">
    <source>
        <dbReference type="RuleBase" id="RU362042"/>
    </source>
</evidence>
<dbReference type="PANTHER" id="PTHR43390:SF1">
    <property type="entry name" value="CHLOROPLAST PROCESSING PEPTIDASE"/>
    <property type="match status" value="1"/>
</dbReference>
<evidence type="ECO:0000259" key="7">
    <source>
        <dbReference type="Pfam" id="PF10502"/>
    </source>
</evidence>
<evidence type="ECO:0000256" key="2">
    <source>
        <dbReference type="ARBA" id="ARBA00004401"/>
    </source>
</evidence>
<dbReference type="PANTHER" id="PTHR43390">
    <property type="entry name" value="SIGNAL PEPTIDASE I"/>
    <property type="match status" value="1"/>
</dbReference>
<dbReference type="InterPro" id="IPR000223">
    <property type="entry name" value="Pept_S26A_signal_pept_1"/>
</dbReference>
<dbReference type="EC" id="3.4.21.89" evidence="4 6"/>
<dbReference type="SUPFAM" id="SSF51306">
    <property type="entry name" value="LexA/Signal peptidase"/>
    <property type="match status" value="1"/>
</dbReference>
<sequence length="100" mass="11174">MLGIPHKDDTLYINGKANDEPYLEEYQNGLRDAGPLTNSFTLKETPVGSEVVPEGHLFVLGDNRRHSEDSRRIGAVSMEKVVGTTNIVYYPVKEIKIISK</sequence>
<comment type="subcellular location">
    <subcellularLocation>
        <location evidence="2">Cell membrane</location>
        <topology evidence="2">Single-pass type II membrane protein</topology>
    </subcellularLocation>
    <subcellularLocation>
        <location evidence="6">Membrane</location>
        <topology evidence="6">Single-pass type II membrane protein</topology>
    </subcellularLocation>
</comment>
<comment type="similarity">
    <text evidence="3 6">Belongs to the peptidase S26 family.</text>
</comment>
<reference evidence="8 9" key="1">
    <citation type="journal article" date="2016" name="Antonie Van Leeuwenhoek">
        <title>Bacillus depressus sp. nov., isolated from soil of a sunflower field.</title>
        <authorList>
            <person name="Wei X."/>
            <person name="Xin D."/>
            <person name="Xin Y."/>
            <person name="Zhang H."/>
            <person name="Wang T."/>
            <person name="Zhang J."/>
        </authorList>
    </citation>
    <scope>NUCLEOTIDE SEQUENCE [LARGE SCALE GENOMIC DNA]</scope>
    <source>
        <strain evidence="8 9">BZ1</strain>
    </source>
</reference>
<evidence type="ECO:0000313" key="8">
    <source>
        <dbReference type="EMBL" id="KAB2329573.1"/>
    </source>
</evidence>
<dbReference type="GO" id="GO:0005886">
    <property type="term" value="C:plasma membrane"/>
    <property type="evidence" value="ECO:0007669"/>
    <property type="project" value="UniProtKB-SubCell"/>
</dbReference>
<dbReference type="PROSITE" id="PS00761">
    <property type="entry name" value="SPASE_I_3"/>
    <property type="match status" value="1"/>
</dbReference>
<comment type="catalytic activity">
    <reaction evidence="1 6">
        <text>Cleavage of hydrophobic, N-terminal signal or leader sequences from secreted and periplasmic proteins.</text>
        <dbReference type="EC" id="3.4.21.89"/>
    </reaction>
</comment>
<dbReference type="GO" id="GO:0009003">
    <property type="term" value="F:signal peptidase activity"/>
    <property type="evidence" value="ECO:0007669"/>
    <property type="project" value="UniProtKB-EC"/>
</dbReference>
<accession>A0A6L3V126</accession>
<protein>
    <recommendedName>
        <fullName evidence="4 6">Signal peptidase I</fullName>
        <ecNumber evidence="4 6">3.4.21.89</ecNumber>
    </recommendedName>
</protein>
<evidence type="ECO:0000313" key="9">
    <source>
        <dbReference type="Proteomes" id="UP000481030"/>
    </source>
</evidence>
<dbReference type="GO" id="GO:0006465">
    <property type="term" value="P:signal peptide processing"/>
    <property type="evidence" value="ECO:0007669"/>
    <property type="project" value="InterPro"/>
</dbReference>
<dbReference type="RefSeq" id="WP_151536991.1">
    <property type="nucleotide sequence ID" value="NZ_WBOS01000018.1"/>
</dbReference>
<keyword evidence="6" id="KW-0645">Protease</keyword>
<dbReference type="InterPro" id="IPR036286">
    <property type="entry name" value="LexA/Signal_pep-like_sf"/>
</dbReference>
<dbReference type="Gene3D" id="2.10.109.10">
    <property type="entry name" value="Umud Fragment, subunit A"/>
    <property type="match status" value="1"/>
</dbReference>
<dbReference type="OrthoDB" id="9802919at2"/>
<dbReference type="EMBL" id="WBOS01000018">
    <property type="protein sequence ID" value="KAB2329573.1"/>
    <property type="molecule type" value="Genomic_DNA"/>
</dbReference>
<organism evidence="8 9">
    <name type="scientific">Cytobacillus depressus</name>
    <dbReference type="NCBI Taxonomy" id="1602942"/>
    <lineage>
        <taxon>Bacteria</taxon>
        <taxon>Bacillati</taxon>
        <taxon>Bacillota</taxon>
        <taxon>Bacilli</taxon>
        <taxon>Bacillales</taxon>
        <taxon>Bacillaceae</taxon>
        <taxon>Cytobacillus</taxon>
    </lineage>
</organism>
<keyword evidence="5 6" id="KW-0378">Hydrolase</keyword>
<gene>
    <name evidence="8" type="primary">lepB</name>
    <name evidence="8" type="ORF">F7731_22285</name>
</gene>
<dbReference type="Proteomes" id="UP000481030">
    <property type="component" value="Unassembled WGS sequence"/>
</dbReference>
<feature type="domain" description="Peptidase S26" evidence="7">
    <location>
        <begin position="4"/>
        <end position="90"/>
    </location>
</feature>
<dbReference type="InterPro" id="IPR019533">
    <property type="entry name" value="Peptidase_S26"/>
</dbReference>
<evidence type="ECO:0000256" key="1">
    <source>
        <dbReference type="ARBA" id="ARBA00000677"/>
    </source>
</evidence>
<dbReference type="GO" id="GO:0004252">
    <property type="term" value="F:serine-type endopeptidase activity"/>
    <property type="evidence" value="ECO:0007669"/>
    <property type="project" value="InterPro"/>
</dbReference>
<dbReference type="NCBIfam" id="TIGR02227">
    <property type="entry name" value="sigpep_I_bact"/>
    <property type="match status" value="1"/>
</dbReference>
<comment type="caution">
    <text evidence="8">The sequence shown here is derived from an EMBL/GenBank/DDBJ whole genome shotgun (WGS) entry which is preliminary data.</text>
</comment>
<evidence type="ECO:0000256" key="4">
    <source>
        <dbReference type="ARBA" id="ARBA00013208"/>
    </source>
</evidence>
<proteinExistence type="inferred from homology"/>
<evidence type="ECO:0000256" key="5">
    <source>
        <dbReference type="ARBA" id="ARBA00022801"/>
    </source>
</evidence>
<dbReference type="AlphaFoldDB" id="A0A6L3V126"/>
<name>A0A6L3V126_9BACI</name>
<dbReference type="Pfam" id="PF10502">
    <property type="entry name" value="Peptidase_S26"/>
    <property type="match status" value="1"/>
</dbReference>
<dbReference type="InterPro" id="IPR019758">
    <property type="entry name" value="Pept_S26A_signal_pept_1_CS"/>
</dbReference>
<evidence type="ECO:0000256" key="3">
    <source>
        <dbReference type="ARBA" id="ARBA00009370"/>
    </source>
</evidence>